<dbReference type="OrthoDB" id="660555at2759"/>
<dbReference type="SMART" id="SM00369">
    <property type="entry name" value="LRR_TYP"/>
    <property type="match status" value="3"/>
</dbReference>
<dbReference type="InterPro" id="IPR050216">
    <property type="entry name" value="LRR_domain-containing"/>
</dbReference>
<dbReference type="SUPFAM" id="SSF52075">
    <property type="entry name" value="Outer arm dynein light chain 1"/>
    <property type="match status" value="1"/>
</dbReference>
<feature type="region of interest" description="Disordered" evidence="3">
    <location>
        <begin position="1"/>
        <end position="109"/>
    </location>
</feature>
<protein>
    <recommendedName>
        <fullName evidence="6">L domain-like protein</fullName>
    </recommendedName>
</protein>
<evidence type="ECO:0000256" key="3">
    <source>
        <dbReference type="SAM" id="MobiDB-lite"/>
    </source>
</evidence>
<dbReference type="RefSeq" id="XP_040765115.1">
    <property type="nucleotide sequence ID" value="XM_040914374.1"/>
</dbReference>
<dbReference type="AlphaFoldDB" id="A0A165EMJ5"/>
<proteinExistence type="predicted"/>
<sequence>MVTHDPTEYMDLDDPTLPGSSRSSSPSSPSVLTIDSSPPSSPNIVPLGSAPSSPGLAHPFAASTKADRPPKIYEKRSRWDEDHSQQATSIKAHDHMDLGEGPSSFPPRGYTYVVNEREVTETSRMPQFGDLFAASAKGAWHPPRSERKLARVHSCGSAYSDASEFMLERATGSNFSLKPVSDNGEDTDTLSMTDQEDTHNNRPNRWSFTTDEDRGQLMWDEAITKAWDVAAEGGDIEVHMNDRSLLQTPVTYIPPSISDLGNTIPDVYPPGTVSFAQRSIANGLVPHKRPFTRSVTFPVSMTPNLPFLTEDGGRRVLMKSGSTTWVKPTMSSLTSRQKEIHLYLSNNAIRTLPVELFHLPRLTILILRSNMISVLPPQIAQLHGLRELDITFNKLSWLPAELLSMKIEDFRISGNPWMIPVDAFDDATGQNQEQVSDAGNSASSVEEKKSKPSHPLVHFTILPLSELCFRYLLSPASEYAEIARETDCSGKTVLEAKYALPLAESDKPRFVIETLRSCLPNAVAKPASRKISKSYFDDDVHTRRNASHPVGYPANVSDEGCDSDISPGIFVCPSSDHRTEDGAWVNERTPIFVHPAEERTTWERSVAGHDVSAECQGRGVPVRWRGCRRGCLNFLDTLEAAGAQEHQEDVEMTEFDGDGEQEQSVQVVQLGTGGLGDMEDFDIE</sequence>
<dbReference type="PANTHER" id="PTHR48051">
    <property type="match status" value="1"/>
</dbReference>
<dbReference type="InterPro" id="IPR003591">
    <property type="entry name" value="Leu-rich_rpt_typical-subtyp"/>
</dbReference>
<dbReference type="STRING" id="1314785.A0A165EMJ5"/>
<dbReference type="EMBL" id="KV427619">
    <property type="protein sequence ID" value="KZT07375.1"/>
    <property type="molecule type" value="Genomic_DNA"/>
</dbReference>
<accession>A0A165EMJ5</accession>
<feature type="region of interest" description="Disordered" evidence="3">
    <location>
        <begin position="429"/>
        <end position="449"/>
    </location>
</feature>
<organism evidence="4 5">
    <name type="scientific">Laetiporus sulphureus 93-53</name>
    <dbReference type="NCBI Taxonomy" id="1314785"/>
    <lineage>
        <taxon>Eukaryota</taxon>
        <taxon>Fungi</taxon>
        <taxon>Dikarya</taxon>
        <taxon>Basidiomycota</taxon>
        <taxon>Agaricomycotina</taxon>
        <taxon>Agaricomycetes</taxon>
        <taxon>Polyporales</taxon>
        <taxon>Laetiporus</taxon>
    </lineage>
</organism>
<dbReference type="InParanoid" id="A0A165EMJ5"/>
<reference evidence="4 5" key="1">
    <citation type="journal article" date="2016" name="Mol. Biol. Evol.">
        <title>Comparative Genomics of Early-Diverging Mushroom-Forming Fungi Provides Insights into the Origins of Lignocellulose Decay Capabilities.</title>
        <authorList>
            <person name="Nagy L.G."/>
            <person name="Riley R."/>
            <person name="Tritt A."/>
            <person name="Adam C."/>
            <person name="Daum C."/>
            <person name="Floudas D."/>
            <person name="Sun H."/>
            <person name="Yadav J.S."/>
            <person name="Pangilinan J."/>
            <person name="Larsson K.H."/>
            <person name="Matsuura K."/>
            <person name="Barry K."/>
            <person name="Labutti K."/>
            <person name="Kuo R."/>
            <person name="Ohm R.A."/>
            <person name="Bhattacharya S.S."/>
            <person name="Shirouzu T."/>
            <person name="Yoshinaga Y."/>
            <person name="Martin F.M."/>
            <person name="Grigoriev I.V."/>
            <person name="Hibbett D.S."/>
        </authorList>
    </citation>
    <scope>NUCLEOTIDE SEQUENCE [LARGE SCALE GENOMIC DNA]</scope>
    <source>
        <strain evidence="4 5">93-53</strain>
    </source>
</reference>
<dbReference type="PANTHER" id="PTHR48051:SF54">
    <property type="entry name" value="LEUCINE-RICH REPEAT-CONTAINING PROTEIN"/>
    <property type="match status" value="1"/>
</dbReference>
<evidence type="ECO:0008006" key="6">
    <source>
        <dbReference type="Google" id="ProtNLM"/>
    </source>
</evidence>
<evidence type="ECO:0000256" key="1">
    <source>
        <dbReference type="ARBA" id="ARBA00022614"/>
    </source>
</evidence>
<feature type="compositionally biased region" description="Low complexity" evidence="3">
    <location>
        <begin position="18"/>
        <end position="38"/>
    </location>
</feature>
<evidence type="ECO:0000313" key="5">
    <source>
        <dbReference type="Proteomes" id="UP000076871"/>
    </source>
</evidence>
<feature type="compositionally biased region" description="Basic and acidic residues" evidence="3">
    <location>
        <begin position="65"/>
        <end position="84"/>
    </location>
</feature>
<dbReference type="GO" id="GO:0005737">
    <property type="term" value="C:cytoplasm"/>
    <property type="evidence" value="ECO:0007669"/>
    <property type="project" value="TreeGrafter"/>
</dbReference>
<name>A0A165EMJ5_9APHY</name>
<keyword evidence="2" id="KW-0677">Repeat</keyword>
<dbReference type="Pfam" id="PF13855">
    <property type="entry name" value="LRR_8"/>
    <property type="match status" value="1"/>
</dbReference>
<evidence type="ECO:0000256" key="2">
    <source>
        <dbReference type="ARBA" id="ARBA00022737"/>
    </source>
</evidence>
<dbReference type="Gene3D" id="3.80.10.10">
    <property type="entry name" value="Ribonuclease Inhibitor"/>
    <property type="match status" value="1"/>
</dbReference>
<dbReference type="GeneID" id="63831401"/>
<feature type="region of interest" description="Disordered" evidence="3">
    <location>
        <begin position="176"/>
        <end position="209"/>
    </location>
</feature>
<dbReference type="Proteomes" id="UP000076871">
    <property type="component" value="Unassembled WGS sequence"/>
</dbReference>
<evidence type="ECO:0000313" key="4">
    <source>
        <dbReference type="EMBL" id="KZT07375.1"/>
    </source>
</evidence>
<keyword evidence="5" id="KW-1185">Reference proteome</keyword>
<gene>
    <name evidence="4" type="ORF">LAESUDRAFT_812051</name>
</gene>
<dbReference type="InterPro" id="IPR032675">
    <property type="entry name" value="LRR_dom_sf"/>
</dbReference>
<dbReference type="InterPro" id="IPR001611">
    <property type="entry name" value="Leu-rich_rpt"/>
</dbReference>
<feature type="compositionally biased region" description="Polar residues" evidence="3">
    <location>
        <begin position="429"/>
        <end position="444"/>
    </location>
</feature>
<keyword evidence="1" id="KW-0433">Leucine-rich repeat</keyword>